<organism evidence="1 2">
    <name type="scientific">Mesorhabditis belari</name>
    <dbReference type="NCBI Taxonomy" id="2138241"/>
    <lineage>
        <taxon>Eukaryota</taxon>
        <taxon>Metazoa</taxon>
        <taxon>Ecdysozoa</taxon>
        <taxon>Nematoda</taxon>
        <taxon>Chromadorea</taxon>
        <taxon>Rhabditida</taxon>
        <taxon>Rhabditina</taxon>
        <taxon>Rhabditomorpha</taxon>
        <taxon>Rhabditoidea</taxon>
        <taxon>Rhabditidae</taxon>
        <taxon>Mesorhabditinae</taxon>
        <taxon>Mesorhabditis</taxon>
    </lineage>
</organism>
<evidence type="ECO:0000313" key="2">
    <source>
        <dbReference type="WBParaSite" id="MBELARI_LOCUS21323"/>
    </source>
</evidence>
<dbReference type="Proteomes" id="UP000887575">
    <property type="component" value="Unassembled WGS sequence"/>
</dbReference>
<dbReference type="WBParaSite" id="MBELARI_LOCUS21323">
    <property type="protein sequence ID" value="MBELARI_LOCUS21323"/>
    <property type="gene ID" value="MBELARI_LOCUS21323"/>
</dbReference>
<sequence>MRVHAQADGRTHKKVIKRCSENFEISSVLSFNELTKRRRASFESTSSLNIASIKVSPRIPILKCSSIKSSPSQEEKCSISKLIDDENSLDFHSISYCESNNEKENVNLFDEVISPFKRRTISKGGGNKTNRSFSKKSVVASRKSTLESKAAICQSTKREAQSESSMESKPNLLQQRIIDERIEETPEKPFRLSDSLIPSPSKTPEACFLNLIEDDLFLSDEDVDRPGKSDSLLIKTMDEGNSVFSNEKLQSIKSSTNIGEISCKAETLSSFFTASQFKCPATQENESPNLPLPFEIFYTPPKPFSNFTQPATLKRELFDDLEESSPIKWHNPCASQETIVKNEPQVPAPLIRRRGTIESDITIVDGPTQLAARRGYEIDESSQGSSRSSFNENAERRSSMSLFIGSNHELPPGFDDAFNATNPHETSFRRRALTGLPLTLQNYFSAKRSEQNIERRKRQTRMTAIDLVIDENKTRQCWGVEFLSSSRGEIIRRPSKNSSRPSDKIHSTYNSLRLSDANEVIIDPTFL</sequence>
<accession>A0AAF3F486</accession>
<protein>
    <submittedName>
        <fullName evidence="2">Uncharacterized protein</fullName>
    </submittedName>
</protein>
<proteinExistence type="predicted"/>
<keyword evidence="1" id="KW-1185">Reference proteome</keyword>
<evidence type="ECO:0000313" key="1">
    <source>
        <dbReference type="Proteomes" id="UP000887575"/>
    </source>
</evidence>
<dbReference type="AlphaFoldDB" id="A0AAF3F486"/>
<name>A0AAF3F486_9BILA</name>
<reference evidence="2" key="1">
    <citation type="submission" date="2024-02" db="UniProtKB">
        <authorList>
            <consortium name="WormBaseParasite"/>
        </authorList>
    </citation>
    <scope>IDENTIFICATION</scope>
</reference>